<evidence type="ECO:0000313" key="1">
    <source>
        <dbReference type="EMBL" id="AKV62261.1"/>
    </source>
</evidence>
<organism evidence="1 2">
    <name type="scientific">Didemnum sp. Sea Squirt associated virus</name>
    <dbReference type="NCBI Taxonomy" id="1692247"/>
    <lineage>
        <taxon>Viruses</taxon>
        <taxon>Monodnaviria</taxon>
        <taxon>Shotokuvirae</taxon>
        <taxon>Cressdnaviricota</taxon>
        <taxon>Arfiviricetes</taxon>
        <taxon>Cirlivirales</taxon>
        <taxon>Circoviridae</taxon>
    </lineage>
</organism>
<protein>
    <submittedName>
        <fullName evidence="1">Putative capsid protein</fullName>
    </submittedName>
</protein>
<reference evidence="1 2" key="1">
    <citation type="journal article" date="2015" name="Front. Microbiol.">
        <title>Novel circular single-stranded DNA viruses identified in marine invertebrates reveal high sequence diversity and consistent predicted intrinsic disorder patterns within putative structural proteins.</title>
        <authorList>
            <person name="Rosario K."/>
            <person name="Schenck R.O."/>
            <person name="Harbeitner R.C."/>
            <person name="Lawler S.N."/>
            <person name="Breitbart M."/>
        </authorList>
    </citation>
    <scope>NUCLEOTIDE SEQUENCE [LARGE SCALE GENOMIC DNA]</scope>
    <source>
        <strain evidence="1">I0026A7</strain>
    </source>
</reference>
<proteinExistence type="predicted"/>
<keyword evidence="2" id="KW-1185">Reference proteome</keyword>
<dbReference type="Proteomes" id="UP000106869">
    <property type="component" value="Genome"/>
</dbReference>
<accession>A0A0K1RL20</accession>
<sequence length="270" mass="31025">MPKKLHTMALAFAELLELGEGARRAAGIADALGTVDYIKDKATQMYKRYRKSKFSYRGRMRPKKKARLIKRRKKLAVKRAVGFYPGSGTCKRCIMADNVITANTKTPYSVNLTGIPSTIETGGQFTLNGRDRHIANIRGFKLRFQVTALNPNAWNDFKYIVFYDKFQNENTSINTDMFGDFFRGSTPTSRDTAWDQTTGLWPNHFTLFHRNINVDRIKIIASGRRSIPPREDRQSSPYTKNVSKYVPFKRQLRYQEGDIPFYEHLCSVVG</sequence>
<name>A0A0K1RL20_9CIRC</name>
<evidence type="ECO:0000313" key="2">
    <source>
        <dbReference type="Proteomes" id="UP000106869"/>
    </source>
</evidence>
<dbReference type="EMBL" id="KR528547">
    <property type="protein sequence ID" value="AKV62261.1"/>
    <property type="molecule type" value="Genomic_DNA"/>
</dbReference>